<dbReference type="InterPro" id="IPR045864">
    <property type="entry name" value="aa-tRNA-synth_II/BPL/LPL"/>
</dbReference>
<dbReference type="PROSITE" id="PS51733">
    <property type="entry name" value="BPL_LPL_CATALYTIC"/>
    <property type="match status" value="1"/>
</dbReference>
<proteinExistence type="inferred from homology"/>
<dbReference type="InterPro" id="IPR030855">
    <property type="entry name" value="Bifunct_BirA"/>
</dbReference>
<evidence type="ECO:0000256" key="4">
    <source>
        <dbReference type="ARBA" id="ARBA00023267"/>
    </source>
</evidence>
<evidence type="ECO:0000256" key="5">
    <source>
        <dbReference type="HAMAP-Rule" id="MF_00978"/>
    </source>
</evidence>
<dbReference type="EC" id="6.3.4.15" evidence="5"/>
<keyword evidence="2 5" id="KW-0547">Nucleotide-binding</keyword>
<dbReference type="InterPro" id="IPR036388">
    <property type="entry name" value="WH-like_DNA-bd_sf"/>
</dbReference>
<protein>
    <recommendedName>
        <fullName evidence="5">Bifunctional ligase/repressor BirA</fullName>
    </recommendedName>
    <alternativeName>
        <fullName evidence="5">Biotin--[acetyl-CoA-carboxylase] ligase</fullName>
        <ecNumber evidence="5">6.3.4.15</ecNumber>
    </alternativeName>
    <alternativeName>
        <fullName evidence="5">Biotin--protein ligase</fullName>
    </alternativeName>
    <alternativeName>
        <fullName evidence="5">Biotin-[acetyl-CoA carboxylase] synthetase</fullName>
    </alternativeName>
</protein>
<keyword evidence="1 5" id="KW-0436">Ligase</keyword>
<dbReference type="SUPFAM" id="SSF46785">
    <property type="entry name" value="Winged helix' DNA-binding domain"/>
    <property type="match status" value="1"/>
</dbReference>
<dbReference type="eggNOG" id="COG0340">
    <property type="taxonomic scope" value="Bacteria"/>
</dbReference>
<evidence type="ECO:0000259" key="6">
    <source>
        <dbReference type="PROSITE" id="PS51733"/>
    </source>
</evidence>
<dbReference type="InterPro" id="IPR003142">
    <property type="entry name" value="BPL_C"/>
</dbReference>
<feature type="domain" description="BPL/LPL catalytic" evidence="6">
    <location>
        <begin position="75"/>
        <end position="265"/>
    </location>
</feature>
<dbReference type="Gene3D" id="2.30.30.100">
    <property type="match status" value="1"/>
</dbReference>
<feature type="binding site" evidence="5">
    <location>
        <begin position="128"/>
        <end position="130"/>
    </location>
    <ligand>
        <name>biotin</name>
        <dbReference type="ChEBI" id="CHEBI:57586"/>
    </ligand>
</feature>
<keyword evidence="5" id="KW-0804">Transcription</keyword>
<evidence type="ECO:0000256" key="2">
    <source>
        <dbReference type="ARBA" id="ARBA00022741"/>
    </source>
</evidence>
<dbReference type="Gene3D" id="1.10.10.10">
    <property type="entry name" value="Winged helix-like DNA-binding domain superfamily/Winged helix DNA-binding domain"/>
    <property type="match status" value="1"/>
</dbReference>
<dbReference type="GO" id="GO:0003677">
    <property type="term" value="F:DNA binding"/>
    <property type="evidence" value="ECO:0007669"/>
    <property type="project" value="UniProtKB-UniRule"/>
</dbReference>
<keyword evidence="8" id="KW-1185">Reference proteome</keyword>
<feature type="binding site" evidence="5">
    <location>
        <position position="124"/>
    </location>
    <ligand>
        <name>biotin</name>
        <dbReference type="ChEBI" id="CHEBI:57586"/>
    </ligand>
</feature>
<organism evidence="7 8">
    <name type="scientific">Thermanaerovibrio acidaminovorans (strain ATCC 49978 / DSM 6589 / Su883)</name>
    <name type="common">Selenomonas acidaminovorans</name>
    <dbReference type="NCBI Taxonomy" id="525903"/>
    <lineage>
        <taxon>Bacteria</taxon>
        <taxon>Thermotogati</taxon>
        <taxon>Synergistota</taxon>
        <taxon>Synergistia</taxon>
        <taxon>Synergistales</taxon>
        <taxon>Synergistaceae</taxon>
        <taxon>Thermanaerovibrio</taxon>
    </lineage>
</organism>
<dbReference type="InterPro" id="IPR036390">
    <property type="entry name" value="WH_DNA-bd_sf"/>
</dbReference>
<dbReference type="GO" id="GO:0005737">
    <property type="term" value="C:cytoplasm"/>
    <property type="evidence" value="ECO:0007669"/>
    <property type="project" value="TreeGrafter"/>
</dbReference>
<dbReference type="Pfam" id="PF02237">
    <property type="entry name" value="BPL_C"/>
    <property type="match status" value="1"/>
</dbReference>
<dbReference type="EnsemblBacteria" id="ACZ19045">
    <property type="protein sequence ID" value="ACZ19045"/>
    <property type="gene ID" value="Taci_0812"/>
</dbReference>
<dbReference type="InterPro" id="IPR004143">
    <property type="entry name" value="BPL_LPL_catalytic"/>
</dbReference>
<dbReference type="SUPFAM" id="SSF55681">
    <property type="entry name" value="Class II aaRS and biotin synthetases"/>
    <property type="match status" value="1"/>
</dbReference>
<dbReference type="OrthoDB" id="9807064at2"/>
<dbReference type="PANTHER" id="PTHR12835">
    <property type="entry name" value="BIOTIN PROTEIN LIGASE"/>
    <property type="match status" value="1"/>
</dbReference>
<reference evidence="7 8" key="1">
    <citation type="journal article" date="2009" name="Stand. Genomic Sci.">
        <title>Complete genome sequence of Thermanaerovibrio acidaminovorans type strain (Su883).</title>
        <authorList>
            <person name="Chovatia M."/>
            <person name="Sikorski J."/>
            <person name="Schroder M."/>
            <person name="Lapidus A."/>
            <person name="Nolan M."/>
            <person name="Tice H."/>
            <person name="Glavina Del Rio T."/>
            <person name="Copeland A."/>
            <person name="Cheng J.F."/>
            <person name="Lucas S."/>
            <person name="Chen F."/>
            <person name="Bruce D."/>
            <person name="Goodwin L."/>
            <person name="Pitluck S."/>
            <person name="Ivanova N."/>
            <person name="Mavromatis K."/>
            <person name="Ovchinnikova G."/>
            <person name="Pati A."/>
            <person name="Chen A."/>
            <person name="Palaniappan K."/>
            <person name="Land M."/>
            <person name="Hauser L."/>
            <person name="Chang Y.J."/>
            <person name="Jeffries C.D."/>
            <person name="Chain P."/>
            <person name="Saunders E."/>
            <person name="Detter J.C."/>
            <person name="Brettin T."/>
            <person name="Rohde M."/>
            <person name="Goker M."/>
            <person name="Spring S."/>
            <person name="Bristow J."/>
            <person name="Markowitz V."/>
            <person name="Hugenholtz P."/>
            <person name="Kyrpides N.C."/>
            <person name="Klenk H.P."/>
            <person name="Eisen J.A."/>
        </authorList>
    </citation>
    <scope>NUCLEOTIDE SEQUENCE [LARGE SCALE GENOMIC DNA]</scope>
    <source>
        <strain evidence="8">ATCC 49978 / DSM 6589 / Su883</strain>
    </source>
</reference>
<dbReference type="STRING" id="525903.Taci_0812"/>
<dbReference type="AlphaFoldDB" id="D1B9U2"/>
<comment type="function">
    <text evidence="5">Acts both as a biotin--[acetyl-CoA-carboxylase] ligase and a repressor.</text>
</comment>
<keyword evidence="5" id="KW-0678">Repressor</keyword>
<dbReference type="CDD" id="cd16442">
    <property type="entry name" value="BPL"/>
    <property type="match status" value="1"/>
</dbReference>
<comment type="similarity">
    <text evidence="5">Belongs to the biotin--protein ligase family.</text>
</comment>
<evidence type="ECO:0000313" key="7">
    <source>
        <dbReference type="EMBL" id="ACZ19045.1"/>
    </source>
</evidence>
<dbReference type="InterPro" id="IPR013196">
    <property type="entry name" value="HTH_11"/>
</dbReference>
<dbReference type="InterPro" id="IPR004408">
    <property type="entry name" value="Biotin_CoA_COase_ligase"/>
</dbReference>
<keyword evidence="5" id="KW-0238">DNA-binding</keyword>
<name>D1B9U2_THEAS</name>
<dbReference type="KEGG" id="tai:Taci_0812"/>
<evidence type="ECO:0000256" key="1">
    <source>
        <dbReference type="ARBA" id="ARBA00022598"/>
    </source>
</evidence>
<dbReference type="RefSeq" id="WP_012869560.1">
    <property type="nucleotide sequence ID" value="NC_013522.1"/>
</dbReference>
<keyword evidence="4 5" id="KW-0092">Biotin</keyword>
<dbReference type="PATRIC" id="fig|525903.6.peg.813"/>
<keyword evidence="3 5" id="KW-0067">ATP-binding</keyword>
<dbReference type="Proteomes" id="UP000002030">
    <property type="component" value="Chromosome"/>
</dbReference>
<dbReference type="Pfam" id="PF03099">
    <property type="entry name" value="BPL_LplA_LipB"/>
    <property type="match status" value="1"/>
</dbReference>
<dbReference type="Gene3D" id="3.30.930.10">
    <property type="entry name" value="Bira Bifunctional Protein, Domain 2"/>
    <property type="match status" value="1"/>
</dbReference>
<dbReference type="PANTHER" id="PTHR12835:SF5">
    <property type="entry name" value="BIOTIN--PROTEIN LIGASE"/>
    <property type="match status" value="1"/>
</dbReference>
<dbReference type="InterPro" id="IPR008988">
    <property type="entry name" value="Transcriptional_repressor_C"/>
</dbReference>
<accession>D1B9U2</accession>
<dbReference type="HOGENOM" id="CLU_051096_0_1_0"/>
<dbReference type="SUPFAM" id="SSF50037">
    <property type="entry name" value="C-terminal domain of transcriptional repressors"/>
    <property type="match status" value="1"/>
</dbReference>
<comment type="catalytic activity">
    <reaction evidence="5">
        <text>biotin + L-lysyl-[protein] + ATP = N(6)-biotinyl-L-lysyl-[protein] + AMP + diphosphate + H(+)</text>
        <dbReference type="Rhea" id="RHEA:11756"/>
        <dbReference type="Rhea" id="RHEA-COMP:9752"/>
        <dbReference type="Rhea" id="RHEA-COMP:10505"/>
        <dbReference type="ChEBI" id="CHEBI:15378"/>
        <dbReference type="ChEBI" id="CHEBI:29969"/>
        <dbReference type="ChEBI" id="CHEBI:30616"/>
        <dbReference type="ChEBI" id="CHEBI:33019"/>
        <dbReference type="ChEBI" id="CHEBI:57586"/>
        <dbReference type="ChEBI" id="CHEBI:83144"/>
        <dbReference type="ChEBI" id="CHEBI:456215"/>
        <dbReference type="EC" id="6.3.4.15"/>
    </reaction>
</comment>
<feature type="binding site" evidence="5">
    <location>
        <position position="194"/>
    </location>
    <ligand>
        <name>biotin</name>
        <dbReference type="ChEBI" id="CHEBI:57586"/>
    </ligand>
</feature>
<dbReference type="NCBIfam" id="TIGR00121">
    <property type="entry name" value="birA_ligase"/>
    <property type="match status" value="1"/>
</dbReference>
<feature type="DNA-binding region" description="H-T-H motif" evidence="5">
    <location>
        <begin position="27"/>
        <end position="46"/>
    </location>
</feature>
<dbReference type="eggNOG" id="COG1654">
    <property type="taxonomic scope" value="Bacteria"/>
</dbReference>
<evidence type="ECO:0000313" key="8">
    <source>
        <dbReference type="Proteomes" id="UP000002030"/>
    </source>
</evidence>
<dbReference type="GO" id="GO:0004077">
    <property type="term" value="F:biotin--[biotin carboxyl-carrier protein] ligase activity"/>
    <property type="evidence" value="ECO:0007669"/>
    <property type="project" value="UniProtKB-UniRule"/>
</dbReference>
<dbReference type="GO" id="GO:0006355">
    <property type="term" value="P:regulation of DNA-templated transcription"/>
    <property type="evidence" value="ECO:0007669"/>
    <property type="project" value="UniProtKB-UniRule"/>
</dbReference>
<keyword evidence="5" id="KW-0805">Transcription regulation</keyword>
<dbReference type="Pfam" id="PF08279">
    <property type="entry name" value="HTH_11"/>
    <property type="match status" value="1"/>
</dbReference>
<gene>
    <name evidence="5" type="primary">birA</name>
    <name evidence="7" type="ordered locus">Taci_0812</name>
</gene>
<dbReference type="EMBL" id="CP001818">
    <property type="protein sequence ID" value="ACZ19045.1"/>
    <property type="molecule type" value="Genomic_DNA"/>
</dbReference>
<sequence length="336" mass="36434">MGEHVRLDNRVMALKMLFDNLGKLTPSSAIAGELGVTRQGISKMVGILRDEGIPISSVPHKGYVLEGPPGEDRFSPSWAEMLLWDCPLGHPILHFERIESTQNPVKDLAQKGHPEGVTAVADRQTMGRGRRDRRWESPEGGLYASVLLRPPILPGHVQMVNLACAMAMGDAIEARCGIKVDIKWPNDLLVGGRKLCGMLSEGAVEADRVHHIVAGIGVNIKGSPTIQDSPQDVTSIAEEGGTLVARHDLLAFFLRSLKHHIGILCEDRKAFINSYRGRCSTLGRRIVVSSDSGTLEGVAEDVEDEGSLLIRTSTGLLRFSAGDVRHVRPIKGGEGE</sequence>
<dbReference type="HAMAP" id="MF_00978">
    <property type="entry name" value="Bifunct_BirA"/>
    <property type="match status" value="1"/>
</dbReference>
<evidence type="ECO:0000256" key="3">
    <source>
        <dbReference type="ARBA" id="ARBA00022840"/>
    </source>
</evidence>
<comment type="caution">
    <text evidence="5">Lacks conserved residue(s) required for the propagation of feature annotation.</text>
</comment>
<dbReference type="GO" id="GO:0005524">
    <property type="term" value="F:ATP binding"/>
    <property type="evidence" value="ECO:0007669"/>
    <property type="project" value="UniProtKB-UniRule"/>
</dbReference>